<evidence type="ECO:0000313" key="3">
    <source>
        <dbReference type="Proteomes" id="UP000262375"/>
    </source>
</evidence>
<organism evidence="2 3">
    <name type="scientific">Mycobacterium phage Nivrat</name>
    <dbReference type="NCBI Taxonomy" id="2301710"/>
    <lineage>
        <taxon>Viruses</taxon>
        <taxon>Duplodnaviria</taxon>
        <taxon>Heunggongvirae</taxon>
        <taxon>Uroviricota</taxon>
        <taxon>Caudoviricetes</taxon>
        <taxon>Gracegardnervirinae</taxon>
        <taxon>Cheoctovirus</taxon>
        <taxon>Cheoctovirus nivrat</taxon>
    </lineage>
</organism>
<keyword evidence="3" id="KW-1185">Reference proteome</keyword>
<dbReference type="RefSeq" id="YP_009960522.1">
    <property type="nucleotide sequence ID" value="NC_051691.1"/>
</dbReference>
<dbReference type="Pfam" id="PF13560">
    <property type="entry name" value="HTH_31"/>
    <property type="match status" value="1"/>
</dbReference>
<name>A0A385DYS1_9CAUD</name>
<accession>A0A385DYS1</accession>
<dbReference type="GeneID" id="60332125"/>
<dbReference type="EMBL" id="MH651183">
    <property type="protein sequence ID" value="AXQ64606.1"/>
    <property type="molecule type" value="Genomic_DNA"/>
</dbReference>
<dbReference type="PROSITE" id="PS50943">
    <property type="entry name" value="HTH_CROC1"/>
    <property type="match status" value="1"/>
</dbReference>
<feature type="domain" description="HTH cro/C1-type" evidence="1">
    <location>
        <begin position="20"/>
        <end position="79"/>
    </location>
</feature>
<protein>
    <recommendedName>
        <fullName evidence="1">HTH cro/C1-type domain-containing protein</fullName>
    </recommendedName>
</protein>
<evidence type="ECO:0000313" key="2">
    <source>
        <dbReference type="EMBL" id="AXQ64606.1"/>
    </source>
</evidence>
<dbReference type="Proteomes" id="UP000262375">
    <property type="component" value="Segment"/>
</dbReference>
<evidence type="ECO:0000259" key="1">
    <source>
        <dbReference type="PROSITE" id="PS50943"/>
    </source>
</evidence>
<dbReference type="InterPro" id="IPR001387">
    <property type="entry name" value="Cro/C1-type_HTH"/>
</dbReference>
<reference evidence="2 3" key="1">
    <citation type="submission" date="2018-07" db="EMBL/GenBank/DDBJ databases">
        <authorList>
            <person name="Easterwood J.C."/>
            <person name="Cruz-Martinez M.E."/>
            <person name="Dunbar F.A."/>
            <person name="Fountain S.R."/>
            <person name="Gray H.N."/>
            <person name="Hill K."/>
            <person name="Horn D.T."/>
            <person name="Jerez O."/>
            <person name="Lloyd J.N."/>
            <person name="Okoroji S."/>
            <person name="Poole A.J."/>
            <person name="Pruitt C.T."/>
            <person name="Reamy S.L."/>
            <person name="Roberts R.J."/>
            <person name="Spencer H.L."/>
            <person name="Wild D.K."/>
            <person name="Garlena R.A."/>
            <person name="Russell D.A."/>
            <person name="Pope W.H."/>
            <person name="Jacobs-Se D."/>
            <person name="Hatfull G.F."/>
        </authorList>
    </citation>
    <scope>NUCLEOTIDE SEQUENCE [LARGE SCALE GENOMIC DNA]</scope>
</reference>
<dbReference type="InterPro" id="IPR010982">
    <property type="entry name" value="Lambda_DNA-bd_dom_sf"/>
</dbReference>
<dbReference type="SUPFAM" id="SSF47413">
    <property type="entry name" value="lambda repressor-like DNA-binding domains"/>
    <property type="match status" value="1"/>
</dbReference>
<dbReference type="Gene3D" id="1.10.260.40">
    <property type="entry name" value="lambda repressor-like DNA-binding domains"/>
    <property type="match status" value="1"/>
</dbReference>
<proteinExistence type="predicted"/>
<sequence>MTTVGSARKSVDDAHIGAVVRALRGELGMSQSDLIKVLHALGLMWHQTTLCRLESGERALRASEVAVLAGALSTTPSDLLGVDQDLAVVAKRVRLQIEREKLQALADSVHRLERELEELDR</sequence>
<gene>
    <name evidence="2" type="primary">49</name>
    <name evidence="2" type="ORF">SEA_NIVRAT_49</name>
</gene>
<dbReference type="CDD" id="cd00093">
    <property type="entry name" value="HTH_XRE"/>
    <property type="match status" value="1"/>
</dbReference>
<dbReference type="GO" id="GO:0003677">
    <property type="term" value="F:DNA binding"/>
    <property type="evidence" value="ECO:0007669"/>
    <property type="project" value="InterPro"/>
</dbReference>
<dbReference type="KEGG" id="vg:60332125"/>